<accession>A0A1V4AQP2</accession>
<sequence>MMIIKQKNIYLLFSLCLNFYVVHADEISGRVYDDKTNKPICGAIVSCSKDQFLREIIKDGLTDSDGIYKMESITPGVYYVIAGMEPSYVPQKSQQEIKGLAKKRLCS</sequence>
<dbReference type="STRING" id="1004156.AYP45_14715"/>
<reference evidence="2 3" key="1">
    <citation type="journal article" date="2017" name="Water Res.">
        <title>Discovery and metagenomic analysis of an anammox bacterial enrichment related to Candidatus "Brocadia caroliniensis" in a full-scale glycerol-fed nitritation-denitritation separate centrate treatment process.</title>
        <authorList>
            <person name="Park H."/>
            <person name="Brotto A.C."/>
            <person name="van Loosdrecht M.C."/>
            <person name="Chandran K."/>
        </authorList>
    </citation>
    <scope>NUCLEOTIDE SEQUENCE [LARGE SCALE GENOMIC DNA]</scope>
    <source>
        <strain evidence="2">26THWARD</strain>
    </source>
</reference>
<dbReference type="Proteomes" id="UP000189681">
    <property type="component" value="Unassembled WGS sequence"/>
</dbReference>
<dbReference type="SUPFAM" id="SSF49478">
    <property type="entry name" value="Cna protein B-type domain"/>
    <property type="match status" value="1"/>
</dbReference>
<dbReference type="Gene3D" id="2.60.40.1120">
    <property type="entry name" value="Carboxypeptidase-like, regulatory domain"/>
    <property type="match status" value="1"/>
</dbReference>
<dbReference type="EMBL" id="AYTS01000145">
    <property type="protein sequence ID" value="OOP55444.1"/>
    <property type="molecule type" value="Genomic_DNA"/>
</dbReference>
<gene>
    <name evidence="2" type="ORF">AYP45_14715</name>
</gene>
<feature type="chain" id="PRO_5012505561" description="Prealbumin-like fold domain-containing protein" evidence="1">
    <location>
        <begin position="25"/>
        <end position="107"/>
    </location>
</feature>
<evidence type="ECO:0000256" key="1">
    <source>
        <dbReference type="SAM" id="SignalP"/>
    </source>
</evidence>
<evidence type="ECO:0000313" key="3">
    <source>
        <dbReference type="Proteomes" id="UP000189681"/>
    </source>
</evidence>
<protein>
    <recommendedName>
        <fullName evidence="4">Prealbumin-like fold domain-containing protein</fullName>
    </recommendedName>
</protein>
<dbReference type="AlphaFoldDB" id="A0A1V4AQP2"/>
<evidence type="ECO:0000313" key="2">
    <source>
        <dbReference type="EMBL" id="OOP55444.1"/>
    </source>
</evidence>
<organism evidence="2 3">
    <name type="scientific">Candidatus Brocadia carolinensis</name>
    <dbReference type="NCBI Taxonomy" id="1004156"/>
    <lineage>
        <taxon>Bacteria</taxon>
        <taxon>Pseudomonadati</taxon>
        <taxon>Planctomycetota</taxon>
        <taxon>Candidatus Brocadiia</taxon>
        <taxon>Candidatus Brocadiales</taxon>
        <taxon>Candidatus Brocadiaceae</taxon>
        <taxon>Candidatus Brocadia</taxon>
    </lineage>
</organism>
<comment type="caution">
    <text evidence="2">The sequence shown here is derived from an EMBL/GenBank/DDBJ whole genome shotgun (WGS) entry which is preliminary data.</text>
</comment>
<evidence type="ECO:0008006" key="4">
    <source>
        <dbReference type="Google" id="ProtNLM"/>
    </source>
</evidence>
<feature type="signal peptide" evidence="1">
    <location>
        <begin position="1"/>
        <end position="24"/>
    </location>
</feature>
<keyword evidence="1" id="KW-0732">Signal</keyword>
<proteinExistence type="predicted"/>
<name>A0A1V4AQP2_9BACT</name>